<name>A0AAE0EMH3_9CHLO</name>
<proteinExistence type="predicted"/>
<dbReference type="AlphaFoldDB" id="A0AAE0EMH3"/>
<reference evidence="1 2" key="1">
    <citation type="journal article" date="2015" name="Genome Biol. Evol.">
        <title>Comparative Genomics of a Bacterivorous Green Alga Reveals Evolutionary Causalities and Consequences of Phago-Mixotrophic Mode of Nutrition.</title>
        <authorList>
            <person name="Burns J.A."/>
            <person name="Paasch A."/>
            <person name="Narechania A."/>
            <person name="Kim E."/>
        </authorList>
    </citation>
    <scope>NUCLEOTIDE SEQUENCE [LARGE SCALE GENOMIC DNA]</scope>
    <source>
        <strain evidence="1 2">PLY_AMNH</strain>
    </source>
</reference>
<organism evidence="1 2">
    <name type="scientific">Cymbomonas tetramitiformis</name>
    <dbReference type="NCBI Taxonomy" id="36881"/>
    <lineage>
        <taxon>Eukaryota</taxon>
        <taxon>Viridiplantae</taxon>
        <taxon>Chlorophyta</taxon>
        <taxon>Pyramimonadophyceae</taxon>
        <taxon>Pyramimonadales</taxon>
        <taxon>Pyramimonadaceae</taxon>
        <taxon>Cymbomonas</taxon>
    </lineage>
</organism>
<dbReference type="Proteomes" id="UP001190700">
    <property type="component" value="Unassembled WGS sequence"/>
</dbReference>
<dbReference type="EMBL" id="LGRX02035586">
    <property type="protein sequence ID" value="KAK3233963.1"/>
    <property type="molecule type" value="Genomic_DNA"/>
</dbReference>
<gene>
    <name evidence="1" type="ORF">CYMTET_55764</name>
</gene>
<sequence>MPLLRSTFGEIERFHLQYRAARGSCASFDRSSTGVANFPPHHWVGYHGTRTRLLRSLSGGIDDLDAYSRSFPSLVTDGVHLLVYSAFAWILG</sequence>
<evidence type="ECO:0000313" key="1">
    <source>
        <dbReference type="EMBL" id="KAK3233963.1"/>
    </source>
</evidence>
<evidence type="ECO:0000313" key="2">
    <source>
        <dbReference type="Proteomes" id="UP001190700"/>
    </source>
</evidence>
<keyword evidence="2" id="KW-1185">Reference proteome</keyword>
<accession>A0AAE0EMH3</accession>
<protein>
    <submittedName>
        <fullName evidence="1">Uncharacterized protein</fullName>
    </submittedName>
</protein>
<comment type="caution">
    <text evidence="1">The sequence shown here is derived from an EMBL/GenBank/DDBJ whole genome shotgun (WGS) entry which is preliminary data.</text>
</comment>